<dbReference type="GeneID" id="37017838"/>
<accession>A0A316VK49</accession>
<evidence type="ECO:0000256" key="3">
    <source>
        <dbReference type="ARBA" id="ARBA00022989"/>
    </source>
</evidence>
<dbReference type="InParanoid" id="A0A316VK49"/>
<dbReference type="GO" id="GO:0016020">
    <property type="term" value="C:membrane"/>
    <property type="evidence" value="ECO:0007669"/>
    <property type="project" value="UniProtKB-SubCell"/>
</dbReference>
<dbReference type="EMBL" id="KZ819602">
    <property type="protein sequence ID" value="PWN37604.1"/>
    <property type="molecule type" value="Genomic_DNA"/>
</dbReference>
<evidence type="ECO:0000256" key="1">
    <source>
        <dbReference type="ARBA" id="ARBA00004141"/>
    </source>
</evidence>
<keyword evidence="4 6" id="KW-0472">Membrane</keyword>
<keyword evidence="3 6" id="KW-1133">Transmembrane helix</keyword>
<feature type="compositionally biased region" description="Basic and acidic residues" evidence="5">
    <location>
        <begin position="524"/>
        <end position="535"/>
    </location>
</feature>
<dbReference type="RefSeq" id="XP_025357906.1">
    <property type="nucleotide sequence ID" value="XM_025496057.1"/>
</dbReference>
<dbReference type="PANTHER" id="PTHR23423">
    <property type="entry name" value="ORGANIC SOLUTE TRANSPORTER-RELATED"/>
    <property type="match status" value="1"/>
</dbReference>
<evidence type="ECO:0000256" key="5">
    <source>
        <dbReference type="SAM" id="MobiDB-lite"/>
    </source>
</evidence>
<dbReference type="InterPro" id="IPR005178">
    <property type="entry name" value="Ostalpha/TMEM184C"/>
</dbReference>
<feature type="non-terminal residue" evidence="7">
    <location>
        <position position="595"/>
    </location>
</feature>
<evidence type="ECO:0000313" key="7">
    <source>
        <dbReference type="EMBL" id="PWN37604.1"/>
    </source>
</evidence>
<keyword evidence="2 6" id="KW-0812">Transmembrane</keyword>
<feature type="transmembrane region" description="Helical" evidence="6">
    <location>
        <begin position="78"/>
        <end position="96"/>
    </location>
</feature>
<organism evidence="7 8">
    <name type="scientific">Meira miltonrushii</name>
    <dbReference type="NCBI Taxonomy" id="1280837"/>
    <lineage>
        <taxon>Eukaryota</taxon>
        <taxon>Fungi</taxon>
        <taxon>Dikarya</taxon>
        <taxon>Basidiomycota</taxon>
        <taxon>Ustilaginomycotina</taxon>
        <taxon>Exobasidiomycetes</taxon>
        <taxon>Exobasidiales</taxon>
        <taxon>Brachybasidiaceae</taxon>
        <taxon>Meira</taxon>
    </lineage>
</organism>
<evidence type="ECO:0000256" key="4">
    <source>
        <dbReference type="ARBA" id="ARBA00023136"/>
    </source>
</evidence>
<name>A0A316VK49_9BASI</name>
<feature type="transmembrane region" description="Helical" evidence="6">
    <location>
        <begin position="139"/>
        <end position="160"/>
    </location>
</feature>
<dbReference type="Proteomes" id="UP000245771">
    <property type="component" value="Unassembled WGS sequence"/>
</dbReference>
<reference evidence="7 8" key="1">
    <citation type="journal article" date="2018" name="Mol. Biol. Evol.">
        <title>Broad Genomic Sampling Reveals a Smut Pathogenic Ancestry of the Fungal Clade Ustilaginomycotina.</title>
        <authorList>
            <person name="Kijpornyongpan T."/>
            <person name="Mondo S.J."/>
            <person name="Barry K."/>
            <person name="Sandor L."/>
            <person name="Lee J."/>
            <person name="Lipzen A."/>
            <person name="Pangilinan J."/>
            <person name="LaButti K."/>
            <person name="Hainaut M."/>
            <person name="Henrissat B."/>
            <person name="Grigoriev I.V."/>
            <person name="Spatafora J.W."/>
            <person name="Aime M.C."/>
        </authorList>
    </citation>
    <scope>NUCLEOTIDE SEQUENCE [LARGE SCALE GENOMIC DNA]</scope>
    <source>
        <strain evidence="7 8">MCA 3882</strain>
    </source>
</reference>
<gene>
    <name evidence="7" type="ORF">FA14DRAFT_114504</name>
</gene>
<protein>
    <submittedName>
        <fullName evidence="7">DUF300-domain-containing protein</fullName>
    </submittedName>
</protein>
<dbReference type="STRING" id="1280837.A0A316VK49"/>
<proteinExistence type="predicted"/>
<sequence length="595" mass="67533">GSGRSLPPALLWTATASALFSTLFSLYSINSQLRAYRKPVLQRYVVRLLLMVPIYSLSSMASLFSLQAAFIIDVIRDVYEGFVIWSFFSLLVEYLGGERSLLILVHGRRPIPHPFPINLFFKPLDISDPYTFLGLKRGILQYVQIKPILAILTVVLKSVGKYDDGKLAWDNGYTWVSVTYNFSVFLSLYCLGMFWAGLAEDLAPFRVTSKFLCIKGIIFFSFWQGFGVSILVATGLIKQIGPVRDEEFISLAVQDMLICLEMPLFALGHAYAFSPRDYIDPFSSYQSRLPALYALRDAIGMYDVISDSLTTIRGTGYGYQTFEPSEGVMHQRLGRERRVRAGLRYTQGGKAKYWLPLRGTPEEVRENAGLMARHQGPAKQFRRWLDKKRAEREGYAPLLPDEAEDVVHENDRASTSLLDKARQWAVDQAQASLEFLDNMDRDGDEDVHAAALNFSDIEEGDEMEVLYEKSRALTHGDYAFPSVDIREEEARKRRWEEDENMLKRYKAQKGQRMRVGRILGGGGKDTKTDDSRNDDDQGEGSGSGHSSPNSSKPVGVVDLLVADSQAEERERLRERRRGDPALRAGQRTRIFRREW</sequence>
<feature type="transmembrane region" description="Helical" evidence="6">
    <location>
        <begin position="211"/>
        <end position="237"/>
    </location>
</feature>
<feature type="non-terminal residue" evidence="7">
    <location>
        <position position="1"/>
    </location>
</feature>
<dbReference type="SMART" id="SM01417">
    <property type="entry name" value="Solute_trans_a"/>
    <property type="match status" value="1"/>
</dbReference>
<comment type="subcellular location">
    <subcellularLocation>
        <location evidence="1">Membrane</location>
        <topology evidence="1">Multi-pass membrane protein</topology>
    </subcellularLocation>
</comment>
<feature type="compositionally biased region" description="Basic and acidic residues" evidence="5">
    <location>
        <begin position="566"/>
        <end position="580"/>
    </location>
</feature>
<feature type="transmembrane region" description="Helical" evidence="6">
    <location>
        <begin position="180"/>
        <end position="199"/>
    </location>
</feature>
<dbReference type="AlphaFoldDB" id="A0A316VK49"/>
<feature type="region of interest" description="Disordered" evidence="5">
    <location>
        <begin position="507"/>
        <end position="595"/>
    </location>
</feature>
<dbReference type="OrthoDB" id="5348404at2759"/>
<dbReference type="Pfam" id="PF03619">
    <property type="entry name" value="Solute_trans_a"/>
    <property type="match status" value="1"/>
</dbReference>
<evidence type="ECO:0000256" key="6">
    <source>
        <dbReference type="SAM" id="Phobius"/>
    </source>
</evidence>
<feature type="transmembrane region" description="Helical" evidence="6">
    <location>
        <begin position="6"/>
        <end position="27"/>
    </location>
</feature>
<feature type="transmembrane region" description="Helical" evidence="6">
    <location>
        <begin position="48"/>
        <end position="72"/>
    </location>
</feature>
<dbReference type="FunCoup" id="A0A316VK49">
    <property type="interactions" value="145"/>
</dbReference>
<evidence type="ECO:0000256" key="2">
    <source>
        <dbReference type="ARBA" id="ARBA00022692"/>
    </source>
</evidence>
<keyword evidence="8" id="KW-1185">Reference proteome</keyword>
<evidence type="ECO:0000313" key="8">
    <source>
        <dbReference type="Proteomes" id="UP000245771"/>
    </source>
</evidence>